<dbReference type="EMBL" id="CP012159">
    <property type="protein sequence ID" value="AKT38085.1"/>
    <property type="molecule type" value="Genomic_DNA"/>
</dbReference>
<dbReference type="InterPro" id="IPR036259">
    <property type="entry name" value="MFS_trans_sf"/>
</dbReference>
<evidence type="ECO:0000313" key="3">
    <source>
        <dbReference type="EMBL" id="AKT38085.1"/>
    </source>
</evidence>
<feature type="transmembrane region" description="Helical" evidence="2">
    <location>
        <begin position="65"/>
        <end position="86"/>
    </location>
</feature>
<accession>A0A0K1EB52</accession>
<dbReference type="AlphaFoldDB" id="A0A0K1EB52"/>
<feature type="transmembrane region" description="Helical" evidence="2">
    <location>
        <begin position="347"/>
        <end position="367"/>
    </location>
</feature>
<reference evidence="3 4" key="1">
    <citation type="submission" date="2015-07" db="EMBL/GenBank/DDBJ databases">
        <title>Genome analysis of myxobacterium Chondromyces crocatus Cm c5 reveals a high potential for natural compound synthesis and the genetic basis for the loss of fruiting body formation.</title>
        <authorList>
            <person name="Zaburannyi N."/>
            <person name="Bunk B."/>
            <person name="Maier J."/>
            <person name="Overmann J."/>
            <person name="Mueller R."/>
        </authorList>
    </citation>
    <scope>NUCLEOTIDE SEQUENCE [LARGE SCALE GENOMIC DNA]</scope>
    <source>
        <strain evidence="3 4">Cm c5</strain>
    </source>
</reference>
<keyword evidence="4" id="KW-1185">Reference proteome</keyword>
<feature type="transmembrane region" description="Helical" evidence="2">
    <location>
        <begin position="435"/>
        <end position="461"/>
    </location>
</feature>
<feature type="transmembrane region" description="Helical" evidence="2">
    <location>
        <begin position="98"/>
        <end position="117"/>
    </location>
</feature>
<dbReference type="PANTHER" id="PTHR43596">
    <property type="entry name" value="ADP,ATP CARRIER PROTEIN"/>
    <property type="match status" value="1"/>
</dbReference>
<keyword evidence="2" id="KW-0472">Membrane</keyword>
<feature type="compositionally biased region" description="Low complexity" evidence="1">
    <location>
        <begin position="225"/>
        <end position="236"/>
    </location>
</feature>
<feature type="transmembrane region" description="Helical" evidence="2">
    <location>
        <begin position="196"/>
        <end position="214"/>
    </location>
</feature>
<name>A0A0K1EB52_CHOCO</name>
<feature type="transmembrane region" description="Helical" evidence="2">
    <location>
        <begin position="129"/>
        <end position="148"/>
    </location>
</feature>
<sequence length="485" mass="51585">MNDTTSTSTGLRAKLRATLFGAEPLRPRESRSVFWGALVAFAVLGTWYFIRPVRDEIATRLRPELSSLTTATFVVMLVAMPLYAAVVKWSTPRRLVPGIYLGSAGMLVAFWLALGHLPEAGALWVERAFFVWSSVFSVFAISVLWALMADVFHEKQAKRFFGAIAAGGSLGGIVGSAAASLVLAPPEAAAFLKVSPSGMLLLAAGILVPTTLAVRGIHAEPEALGAGERGAEAQGDAAEEAKAQGTKAEGTKAQGAGVPTEEQPIRGTVWSSLLAPLRSPYLLAVCGYLFLYTITSTFLYFQQTSIVGAAIADKGERAALFARIDLVVNSVTFLAQLFLASHAMLRLGVGVTLCVVPVLTLLGFGVLTQAPVLSVVVGFQVVRRIANFSLSRPAREVLFTVVSREDKYKAKAFIDTVIYRGGDTLSAWMYTGFEALGLALSGLAGIAAALSGAWFAIAVFLGRSHARRSREVEAAREEGAVDQRV</sequence>
<dbReference type="SUPFAM" id="SSF103473">
    <property type="entry name" value="MFS general substrate transporter"/>
    <property type="match status" value="1"/>
</dbReference>
<dbReference type="PATRIC" id="fig|52.7.peg.2396"/>
<proteinExistence type="predicted"/>
<dbReference type="OrthoDB" id="199378at2"/>
<feature type="transmembrane region" description="Helical" evidence="2">
    <location>
        <begin position="160"/>
        <end position="184"/>
    </location>
</feature>
<evidence type="ECO:0000256" key="1">
    <source>
        <dbReference type="SAM" id="MobiDB-lite"/>
    </source>
</evidence>
<dbReference type="PANTHER" id="PTHR43596:SF1">
    <property type="entry name" value="ADP,ATP CARRIER PROTEIN"/>
    <property type="match status" value="1"/>
</dbReference>
<feature type="region of interest" description="Disordered" evidence="1">
    <location>
        <begin position="225"/>
        <end position="259"/>
    </location>
</feature>
<dbReference type="STRING" id="52.CMC5_022270"/>
<gene>
    <name evidence="3" type="ORF">CMC5_022270</name>
</gene>
<dbReference type="Gene3D" id="1.20.1250.20">
    <property type="entry name" value="MFS general substrate transporter like domains"/>
    <property type="match status" value="1"/>
</dbReference>
<dbReference type="Proteomes" id="UP000067626">
    <property type="component" value="Chromosome"/>
</dbReference>
<keyword evidence="2" id="KW-0812">Transmembrane</keyword>
<evidence type="ECO:0000256" key="2">
    <source>
        <dbReference type="SAM" id="Phobius"/>
    </source>
</evidence>
<evidence type="ECO:0000313" key="4">
    <source>
        <dbReference type="Proteomes" id="UP000067626"/>
    </source>
</evidence>
<dbReference type="RefSeq" id="WP_050430363.1">
    <property type="nucleotide sequence ID" value="NZ_CP012159.1"/>
</dbReference>
<dbReference type="KEGG" id="ccro:CMC5_022270"/>
<keyword evidence="2" id="KW-1133">Transmembrane helix</keyword>
<protein>
    <submittedName>
        <fullName evidence="3">MFS transporter</fullName>
    </submittedName>
</protein>
<organism evidence="3 4">
    <name type="scientific">Chondromyces crocatus</name>
    <dbReference type="NCBI Taxonomy" id="52"/>
    <lineage>
        <taxon>Bacteria</taxon>
        <taxon>Pseudomonadati</taxon>
        <taxon>Myxococcota</taxon>
        <taxon>Polyangia</taxon>
        <taxon>Polyangiales</taxon>
        <taxon>Polyangiaceae</taxon>
        <taxon>Chondromyces</taxon>
    </lineage>
</organism>
<feature type="transmembrane region" description="Helical" evidence="2">
    <location>
        <begin position="281"/>
        <end position="301"/>
    </location>
</feature>
<feature type="transmembrane region" description="Helical" evidence="2">
    <location>
        <begin position="321"/>
        <end position="340"/>
    </location>
</feature>
<feature type="transmembrane region" description="Helical" evidence="2">
    <location>
        <begin position="33"/>
        <end position="50"/>
    </location>
</feature>